<evidence type="ECO:0000256" key="9">
    <source>
        <dbReference type="ARBA" id="ARBA00023136"/>
    </source>
</evidence>
<keyword evidence="3 11" id="KW-1134">Transmembrane beta strand</keyword>
<protein>
    <submittedName>
        <fullName evidence="16">TonB-dependent receptor</fullName>
    </submittedName>
</protein>
<evidence type="ECO:0000259" key="15">
    <source>
        <dbReference type="Pfam" id="PF07715"/>
    </source>
</evidence>
<comment type="subcellular location">
    <subcellularLocation>
        <location evidence="1 11">Cell outer membrane</location>
        <topology evidence="1 11">Multi-pass membrane protein</topology>
    </subcellularLocation>
</comment>
<keyword evidence="9 11" id="KW-0472">Membrane</keyword>
<name>A0AAW9RID4_9GAMM</name>
<dbReference type="AlphaFoldDB" id="A0AAW9RID4"/>
<evidence type="ECO:0000259" key="14">
    <source>
        <dbReference type="Pfam" id="PF00593"/>
    </source>
</evidence>
<accession>A0AAW9RID4</accession>
<feature type="domain" description="TonB-dependent receptor-like beta-barrel" evidence="14">
    <location>
        <begin position="325"/>
        <end position="761"/>
    </location>
</feature>
<keyword evidence="10 11" id="KW-0998">Cell outer membrane</keyword>
<dbReference type="GO" id="GO:0006826">
    <property type="term" value="P:iron ion transport"/>
    <property type="evidence" value="ECO:0007669"/>
    <property type="project" value="UniProtKB-KW"/>
</dbReference>
<dbReference type="PROSITE" id="PS52016">
    <property type="entry name" value="TONB_DEPENDENT_REC_3"/>
    <property type="match status" value="1"/>
</dbReference>
<comment type="caution">
    <text evidence="16">The sequence shown here is derived from an EMBL/GenBank/DDBJ whole genome shotgun (WGS) entry which is preliminary data.</text>
</comment>
<sequence>MTSKAKYPSAITSTLCAITLGTWAGIPAVAAADDDLLEAGRLEEVIVTARKREESLQDVPVVVNVLTEEEIDRYALDGLESLAANIPELFIGRSSNGSGAQITLRGVGSGRTTMGMEQSTAVVVDGVYYGHGMFLNEAMFDLASIEVLKGPQALFFGKNATAGVISFNTANPTEEFEAQMRAGYETTAEEYSAEGFVSGQISPNLLGRLAVRVSDMRGGYFDQAAVDTPISFLDLATFEPVTRNQAPNDGSLPGTEAYVARGTLVWTPTERFTARFKASINERNDEANAWNFVVFECPGGFTQPNPAVPCEREFNAHVPNAPDGVGGNLPDMKEDGSSYNEYNSWAMTADLSYDFGNATITSVTNYNWHRNKWGLSQNVASPTSYIAATQNTSLSAWSNETRFQTYFDQPVNFMVGFYYQNTDRDHDQAGAFAPLEISTNPPETQFTSYIKPSGSEAETWSGFGQLTWRATDRTELAAGVRYIHETRDSFLVQSYIMPALQGLFLQDVPVYGDQSFTDWTPEVTVTYYPADNLTFFAGYKSAYKSGGFAVSSLIVAATVPSDVTFEPETGDGFEVGMKSMLFDDQLRFNMTLYRFEYEDLQVDFFDSVTFQFITTNAGAAKVEGVEFEADYAPNAVPGLLLSGYLNYNKGRYTDYIAPCYTGQSIAAGCNTNFGAGLGQDLSGEPLAMAPDWVASLNAAYEWGTESGHSWEVGGNLRYSDDFISSSFGAPLSRQDSYFNLDASLRFRHSGGHWEAAVIARNITDDFHISGETDLPNSGSGTGTNDAVPADPVGLVDLPRTVLFQVTYNF</sequence>
<evidence type="ECO:0000256" key="12">
    <source>
        <dbReference type="RuleBase" id="RU003357"/>
    </source>
</evidence>
<reference evidence="16 17" key="1">
    <citation type="submission" date="2024-02" db="EMBL/GenBank/DDBJ databases">
        <title>A novel Wenzhouxiangellaceae bacterium, isolated from coastal sediments.</title>
        <authorList>
            <person name="Du Z.-J."/>
            <person name="Ye Y.-Q."/>
            <person name="Zhang X.-Y."/>
        </authorList>
    </citation>
    <scope>NUCLEOTIDE SEQUENCE [LARGE SCALE GENOMIC DNA]</scope>
    <source>
        <strain evidence="16 17">CH-27</strain>
    </source>
</reference>
<evidence type="ECO:0000256" key="8">
    <source>
        <dbReference type="ARBA" id="ARBA00023077"/>
    </source>
</evidence>
<dbReference type="Gene3D" id="2.40.170.20">
    <property type="entry name" value="TonB-dependent receptor, beta-barrel domain"/>
    <property type="match status" value="1"/>
</dbReference>
<gene>
    <name evidence="16" type="ORF">V3330_13235</name>
</gene>
<evidence type="ECO:0000256" key="2">
    <source>
        <dbReference type="ARBA" id="ARBA00022448"/>
    </source>
</evidence>
<keyword evidence="5 11" id="KW-0812">Transmembrane</keyword>
<evidence type="ECO:0000313" key="16">
    <source>
        <dbReference type="EMBL" id="MEJ8568590.1"/>
    </source>
</evidence>
<keyword evidence="2 11" id="KW-0813">Transport</keyword>
<dbReference type="EMBL" id="JAZHOG010000008">
    <property type="protein sequence ID" value="MEJ8568590.1"/>
    <property type="molecule type" value="Genomic_DNA"/>
</dbReference>
<keyword evidence="8 12" id="KW-0798">TonB box</keyword>
<dbReference type="Pfam" id="PF07715">
    <property type="entry name" value="Plug"/>
    <property type="match status" value="1"/>
</dbReference>
<evidence type="ECO:0000256" key="3">
    <source>
        <dbReference type="ARBA" id="ARBA00022452"/>
    </source>
</evidence>
<dbReference type="SUPFAM" id="SSF56935">
    <property type="entry name" value="Porins"/>
    <property type="match status" value="1"/>
</dbReference>
<evidence type="ECO:0000256" key="6">
    <source>
        <dbReference type="ARBA" id="ARBA00023004"/>
    </source>
</evidence>
<keyword evidence="6" id="KW-0408">Iron</keyword>
<keyword evidence="7" id="KW-0406">Ion transport</keyword>
<evidence type="ECO:0000256" key="11">
    <source>
        <dbReference type="PROSITE-ProRule" id="PRU01360"/>
    </source>
</evidence>
<dbReference type="Proteomes" id="UP001359886">
    <property type="component" value="Unassembled WGS sequence"/>
</dbReference>
<organism evidence="16 17">
    <name type="scientific">Elongatibacter sediminis</name>
    <dbReference type="NCBI Taxonomy" id="3119006"/>
    <lineage>
        <taxon>Bacteria</taxon>
        <taxon>Pseudomonadati</taxon>
        <taxon>Pseudomonadota</taxon>
        <taxon>Gammaproteobacteria</taxon>
        <taxon>Chromatiales</taxon>
        <taxon>Wenzhouxiangellaceae</taxon>
        <taxon>Elongatibacter</taxon>
    </lineage>
</organism>
<dbReference type="GO" id="GO:0009279">
    <property type="term" value="C:cell outer membrane"/>
    <property type="evidence" value="ECO:0007669"/>
    <property type="project" value="UniProtKB-SubCell"/>
</dbReference>
<dbReference type="PANTHER" id="PTHR32552">
    <property type="entry name" value="FERRICHROME IRON RECEPTOR-RELATED"/>
    <property type="match status" value="1"/>
</dbReference>
<evidence type="ECO:0000313" key="17">
    <source>
        <dbReference type="Proteomes" id="UP001359886"/>
    </source>
</evidence>
<feature type="signal peptide" evidence="13">
    <location>
        <begin position="1"/>
        <end position="24"/>
    </location>
</feature>
<evidence type="ECO:0000256" key="4">
    <source>
        <dbReference type="ARBA" id="ARBA00022496"/>
    </source>
</evidence>
<dbReference type="RefSeq" id="WP_354695910.1">
    <property type="nucleotide sequence ID" value="NZ_JAZHOG010000008.1"/>
</dbReference>
<dbReference type="InterPro" id="IPR000531">
    <property type="entry name" value="Beta-barrel_TonB"/>
</dbReference>
<dbReference type="Gene3D" id="2.170.130.10">
    <property type="entry name" value="TonB-dependent receptor, plug domain"/>
    <property type="match status" value="1"/>
</dbReference>
<feature type="chain" id="PRO_5043522018" evidence="13">
    <location>
        <begin position="25"/>
        <end position="809"/>
    </location>
</feature>
<evidence type="ECO:0000256" key="7">
    <source>
        <dbReference type="ARBA" id="ARBA00023065"/>
    </source>
</evidence>
<dbReference type="InterPro" id="IPR012910">
    <property type="entry name" value="Plug_dom"/>
</dbReference>
<keyword evidence="16" id="KW-0675">Receptor</keyword>
<feature type="domain" description="TonB-dependent receptor plug" evidence="15">
    <location>
        <begin position="56"/>
        <end position="164"/>
    </location>
</feature>
<keyword evidence="17" id="KW-1185">Reference proteome</keyword>
<evidence type="ECO:0000256" key="1">
    <source>
        <dbReference type="ARBA" id="ARBA00004571"/>
    </source>
</evidence>
<dbReference type="InterPro" id="IPR039426">
    <property type="entry name" value="TonB-dep_rcpt-like"/>
</dbReference>
<dbReference type="InterPro" id="IPR036942">
    <property type="entry name" value="Beta-barrel_TonB_sf"/>
</dbReference>
<evidence type="ECO:0000256" key="13">
    <source>
        <dbReference type="SAM" id="SignalP"/>
    </source>
</evidence>
<dbReference type="PANTHER" id="PTHR32552:SF81">
    <property type="entry name" value="TONB-DEPENDENT OUTER MEMBRANE RECEPTOR"/>
    <property type="match status" value="1"/>
</dbReference>
<keyword evidence="4" id="KW-0410">Iron transport</keyword>
<dbReference type="InterPro" id="IPR037066">
    <property type="entry name" value="Plug_dom_sf"/>
</dbReference>
<evidence type="ECO:0000256" key="5">
    <source>
        <dbReference type="ARBA" id="ARBA00022692"/>
    </source>
</evidence>
<evidence type="ECO:0000256" key="10">
    <source>
        <dbReference type="ARBA" id="ARBA00023237"/>
    </source>
</evidence>
<keyword evidence="13" id="KW-0732">Signal</keyword>
<dbReference type="Pfam" id="PF00593">
    <property type="entry name" value="TonB_dep_Rec_b-barrel"/>
    <property type="match status" value="1"/>
</dbReference>
<proteinExistence type="inferred from homology"/>
<comment type="similarity">
    <text evidence="11 12">Belongs to the TonB-dependent receptor family.</text>
</comment>